<dbReference type="RefSeq" id="WP_012031308.1">
    <property type="nucleotide sequence ID" value="NC_009446.1"/>
</dbReference>
<protein>
    <submittedName>
        <fullName evidence="1">Uncharacterized protein</fullName>
    </submittedName>
</protein>
<proteinExistence type="predicted"/>
<name>A5EXZ8_DICNV</name>
<dbReference type="OrthoDB" id="9966463at2"/>
<sequence>MIDSKESKPLIKKKAELDMLAVLNNQGMQLLRLWLQAAKKSGLTKEESRIVVEEAARGDFHHLVDVLIHNSRDPD</sequence>
<dbReference type="AlphaFoldDB" id="A5EXZ8"/>
<dbReference type="HOGENOM" id="CLU_2665227_0_0_6"/>
<accession>A5EXZ8</accession>
<keyword evidence="2" id="KW-1185">Reference proteome</keyword>
<dbReference type="Proteomes" id="UP000000248">
    <property type="component" value="Chromosome"/>
</dbReference>
<gene>
    <name evidence="1" type="ordered locus">DNO_0996</name>
</gene>
<evidence type="ECO:0000313" key="2">
    <source>
        <dbReference type="Proteomes" id="UP000000248"/>
    </source>
</evidence>
<evidence type="ECO:0000313" key="1">
    <source>
        <dbReference type="EMBL" id="ABQ13790.1"/>
    </source>
</evidence>
<dbReference type="STRING" id="246195.DNO_0996"/>
<dbReference type="EMBL" id="CP000513">
    <property type="protein sequence ID" value="ABQ13790.1"/>
    <property type="molecule type" value="Genomic_DNA"/>
</dbReference>
<reference evidence="1 2" key="1">
    <citation type="journal article" date="2007" name="Nat. Biotechnol.">
        <title>Genome sequence and identification of candidate vaccine antigens from the animal pathogen Dichelobacter nodosus.</title>
        <authorList>
            <person name="Myers G.S."/>
            <person name="Parker D."/>
            <person name="Al-Hasani K."/>
            <person name="Kennan R.M."/>
            <person name="Seemann T."/>
            <person name="Ren Q."/>
            <person name="Badger J.H."/>
            <person name="Selengut J.D."/>
            <person name="Deboy R.T."/>
            <person name="Tettelin H."/>
            <person name="Boyce J.D."/>
            <person name="McCarl V.P."/>
            <person name="Han X."/>
            <person name="Nelson W.C."/>
            <person name="Madupu R."/>
            <person name="Mohamoud Y."/>
            <person name="Holley T."/>
            <person name="Fedorova N."/>
            <person name="Khouri H."/>
            <person name="Bottomley S.P."/>
            <person name="Whittington R.J."/>
            <person name="Adler B."/>
            <person name="Songer J.G."/>
            <person name="Rood J.I."/>
            <person name="Paulsen I.T."/>
        </authorList>
    </citation>
    <scope>NUCLEOTIDE SEQUENCE [LARGE SCALE GENOMIC DNA]</scope>
    <source>
        <strain evidence="1 2">VCS1703A</strain>
    </source>
</reference>
<organism evidence="1 2">
    <name type="scientific">Dichelobacter nodosus (strain VCS1703A)</name>
    <dbReference type="NCBI Taxonomy" id="246195"/>
    <lineage>
        <taxon>Bacteria</taxon>
        <taxon>Pseudomonadati</taxon>
        <taxon>Pseudomonadota</taxon>
        <taxon>Gammaproteobacteria</taxon>
        <taxon>Cardiobacteriales</taxon>
        <taxon>Cardiobacteriaceae</taxon>
        <taxon>Dichelobacter</taxon>
    </lineage>
</organism>
<dbReference type="KEGG" id="dno:DNO_0996"/>